<dbReference type="InterPro" id="IPR007523">
    <property type="entry name" value="NDUFAF3/AAMDC"/>
</dbReference>
<dbReference type="SUPFAM" id="SSF64076">
    <property type="entry name" value="MTH938-like"/>
    <property type="match status" value="1"/>
</dbReference>
<dbReference type="PANTHER" id="PTHR15811:SF5">
    <property type="entry name" value="MTH938 DOMAIN-CONTAINING PROTEIN"/>
    <property type="match status" value="1"/>
</dbReference>
<evidence type="ECO:0000313" key="1">
    <source>
        <dbReference type="EMBL" id="SPQ00005.1"/>
    </source>
</evidence>
<gene>
    <name evidence="1" type="ORF">NBG4_150006</name>
</gene>
<dbReference type="GO" id="GO:0005737">
    <property type="term" value="C:cytoplasm"/>
    <property type="evidence" value="ECO:0007669"/>
    <property type="project" value="TreeGrafter"/>
</dbReference>
<dbReference type="InterPro" id="IPR036748">
    <property type="entry name" value="MTH938-like_sf"/>
</dbReference>
<organism evidence="1 2">
    <name type="scientific">Candidatus Sulfobium mesophilum</name>
    <dbReference type="NCBI Taxonomy" id="2016548"/>
    <lineage>
        <taxon>Bacteria</taxon>
        <taxon>Pseudomonadati</taxon>
        <taxon>Nitrospirota</taxon>
        <taxon>Nitrospiria</taxon>
        <taxon>Nitrospirales</taxon>
        <taxon>Nitrospiraceae</taxon>
        <taxon>Candidatus Sulfobium</taxon>
    </lineage>
</organism>
<name>A0A2U3QF85_9BACT</name>
<dbReference type="Gene3D" id="3.40.1230.10">
    <property type="entry name" value="MTH938-like"/>
    <property type="match status" value="1"/>
</dbReference>
<dbReference type="PANTHER" id="PTHR15811">
    <property type="entry name" value="MTH938 DOMAIN-CONTAINING PROTEIN"/>
    <property type="match status" value="1"/>
</dbReference>
<dbReference type="Proteomes" id="UP000245125">
    <property type="component" value="Unassembled WGS sequence"/>
</dbReference>
<dbReference type="EMBL" id="OUUY01000057">
    <property type="protein sequence ID" value="SPQ00005.1"/>
    <property type="molecule type" value="Genomic_DNA"/>
</dbReference>
<protein>
    <submittedName>
        <fullName evidence="1">Uncharacterized protein</fullName>
    </submittedName>
</protein>
<evidence type="ECO:0000313" key="2">
    <source>
        <dbReference type="Proteomes" id="UP000245125"/>
    </source>
</evidence>
<accession>A0A2U3QF85</accession>
<reference evidence="2" key="1">
    <citation type="submission" date="2018-03" db="EMBL/GenBank/DDBJ databases">
        <authorList>
            <person name="Zecchin S."/>
        </authorList>
    </citation>
    <scope>NUCLEOTIDE SEQUENCE [LARGE SCALE GENOMIC DNA]</scope>
</reference>
<sequence>MHIDDYRFGSIVIDGKTYTSDVIVYADSVDASWWRKEGHYLQKEDLGDIVKASPDIVIIGTGNWGVMKVPEETLDFLASKGIKAYAERTEKAVILFNSQPRSKKVIGAFHLTC</sequence>
<dbReference type="Pfam" id="PF04430">
    <property type="entry name" value="DUF498"/>
    <property type="match status" value="1"/>
</dbReference>
<proteinExistence type="predicted"/>
<keyword evidence="2" id="KW-1185">Reference proteome</keyword>
<dbReference type="AlphaFoldDB" id="A0A2U3QF85"/>